<gene>
    <name evidence="5" type="ORF">K4A83_00335</name>
</gene>
<keyword evidence="6" id="KW-1185">Reference proteome</keyword>
<feature type="domain" description="J" evidence="4">
    <location>
        <begin position="6"/>
        <end position="70"/>
    </location>
</feature>
<dbReference type="PRINTS" id="PR00625">
    <property type="entry name" value="JDOMAIN"/>
</dbReference>
<dbReference type="PROSITE" id="PS50005">
    <property type="entry name" value="TPR"/>
    <property type="match status" value="2"/>
</dbReference>
<dbReference type="InterPro" id="IPR036869">
    <property type="entry name" value="J_dom_sf"/>
</dbReference>
<proteinExistence type="predicted"/>
<sequence length="432" mass="48971">MSNSRTYYQILNISPDASLDEIRSSFRQLARQYHPDVNPHQEAQQKFQEISEAYQVLSDSVQRSLYDQQLGLHKAESSPSQTTHTYRDLYIQGIEKAFQQNYPAAIECYSEAIKLNPSFVEAYLKRGELYYKLGQDQKVLENCRQVLQFEEGCGEIYFYLGRSRYRLGYTQSALEAYHQVIALVPDYALAYYHRAVAYHDLGMDSHAAQDLQQAALYFQEQGDFSGYRLANETRRQLKPLLLHWDSLQQFSRNLWRVLVRLFLQPQGGLGEVFPHLHPRGAMVMGLIYGAIAHAAFLLGVILGWDNTLGRFSWPQLIVIGLIPFTSLVLLSALLRLIFPSQGHWGGDFLLAGATTLPVGFLALCSGFSTLLGPTLMSLLTLLSATIVIFNLYTANRQLSHLPEQVALWCVPLLLFASGWLSLTIFISLMNRG</sequence>
<reference evidence="5 6" key="1">
    <citation type="submission" date="2021-08" db="EMBL/GenBank/DDBJ databases">
        <title>Draft genome sequence of Spirulina subsalsa with high tolerance to salinity and hype-accumulation of phycocyanin.</title>
        <authorList>
            <person name="Pei H."/>
            <person name="Jiang L."/>
        </authorList>
    </citation>
    <scope>NUCLEOTIDE SEQUENCE [LARGE SCALE GENOMIC DNA]</scope>
    <source>
        <strain evidence="5 6">FACHB-351</strain>
    </source>
</reference>
<feature type="transmembrane region" description="Helical" evidence="3">
    <location>
        <begin position="348"/>
        <end position="368"/>
    </location>
</feature>
<dbReference type="Gene3D" id="1.10.287.110">
    <property type="entry name" value="DnaJ domain"/>
    <property type="match status" value="1"/>
</dbReference>
<dbReference type="InterPro" id="IPR011990">
    <property type="entry name" value="TPR-like_helical_dom_sf"/>
</dbReference>
<feature type="transmembrane region" description="Helical" evidence="3">
    <location>
        <begin position="316"/>
        <end position="336"/>
    </location>
</feature>
<protein>
    <submittedName>
        <fullName evidence="5">DnaJ domain-containing protein</fullName>
    </submittedName>
</protein>
<dbReference type="InterPro" id="IPR018253">
    <property type="entry name" value="DnaJ_domain_CS"/>
</dbReference>
<evidence type="ECO:0000256" key="3">
    <source>
        <dbReference type="SAM" id="Phobius"/>
    </source>
</evidence>
<dbReference type="CDD" id="cd06257">
    <property type="entry name" value="DnaJ"/>
    <property type="match status" value="1"/>
</dbReference>
<dbReference type="SMART" id="SM00271">
    <property type="entry name" value="DnaJ"/>
    <property type="match status" value="1"/>
</dbReference>
<dbReference type="PROSITE" id="PS00636">
    <property type="entry name" value="DNAJ_1"/>
    <property type="match status" value="1"/>
</dbReference>
<keyword evidence="2" id="KW-0802">TPR repeat</keyword>
<keyword evidence="1" id="KW-0143">Chaperone</keyword>
<dbReference type="PROSITE" id="PS50076">
    <property type="entry name" value="DNAJ_2"/>
    <property type="match status" value="1"/>
</dbReference>
<name>A0ABT3KZS9_9CYAN</name>
<dbReference type="Pfam" id="PF13414">
    <property type="entry name" value="TPR_11"/>
    <property type="match status" value="2"/>
</dbReference>
<feature type="transmembrane region" description="Helical" evidence="3">
    <location>
        <begin position="374"/>
        <end position="393"/>
    </location>
</feature>
<dbReference type="SUPFAM" id="SSF48452">
    <property type="entry name" value="TPR-like"/>
    <property type="match status" value="1"/>
</dbReference>
<dbReference type="Gene3D" id="1.25.40.10">
    <property type="entry name" value="Tetratricopeptide repeat domain"/>
    <property type="match status" value="2"/>
</dbReference>
<dbReference type="InterPro" id="IPR019734">
    <property type="entry name" value="TPR_rpt"/>
</dbReference>
<dbReference type="SUPFAM" id="SSF46565">
    <property type="entry name" value="Chaperone J-domain"/>
    <property type="match status" value="1"/>
</dbReference>
<dbReference type="InterPro" id="IPR001623">
    <property type="entry name" value="DnaJ_domain"/>
</dbReference>
<keyword evidence="3" id="KW-0472">Membrane</keyword>
<organism evidence="5 6">
    <name type="scientific">Spirulina subsalsa FACHB-351</name>
    <dbReference type="NCBI Taxonomy" id="234711"/>
    <lineage>
        <taxon>Bacteria</taxon>
        <taxon>Bacillati</taxon>
        <taxon>Cyanobacteriota</taxon>
        <taxon>Cyanophyceae</taxon>
        <taxon>Spirulinales</taxon>
        <taxon>Spirulinaceae</taxon>
        <taxon>Spirulina</taxon>
    </lineage>
</organism>
<keyword evidence="3" id="KW-0812">Transmembrane</keyword>
<feature type="transmembrane region" description="Helical" evidence="3">
    <location>
        <begin position="283"/>
        <end position="304"/>
    </location>
</feature>
<evidence type="ECO:0000256" key="2">
    <source>
        <dbReference type="PROSITE-ProRule" id="PRU00339"/>
    </source>
</evidence>
<feature type="transmembrane region" description="Helical" evidence="3">
    <location>
        <begin position="405"/>
        <end position="429"/>
    </location>
</feature>
<dbReference type="Proteomes" id="UP001526426">
    <property type="component" value="Unassembled WGS sequence"/>
</dbReference>
<dbReference type="PANTHER" id="PTHR43096">
    <property type="entry name" value="DNAJ HOMOLOG 1, MITOCHONDRIAL-RELATED"/>
    <property type="match status" value="1"/>
</dbReference>
<feature type="repeat" description="TPR" evidence="2">
    <location>
        <begin position="86"/>
        <end position="119"/>
    </location>
</feature>
<feature type="repeat" description="TPR" evidence="2">
    <location>
        <begin position="154"/>
        <end position="187"/>
    </location>
</feature>
<evidence type="ECO:0000313" key="6">
    <source>
        <dbReference type="Proteomes" id="UP001526426"/>
    </source>
</evidence>
<evidence type="ECO:0000313" key="5">
    <source>
        <dbReference type="EMBL" id="MCW6034726.1"/>
    </source>
</evidence>
<comment type="caution">
    <text evidence="5">The sequence shown here is derived from an EMBL/GenBank/DDBJ whole genome shotgun (WGS) entry which is preliminary data.</text>
</comment>
<dbReference type="EMBL" id="JAIHOM010000001">
    <property type="protein sequence ID" value="MCW6034726.1"/>
    <property type="molecule type" value="Genomic_DNA"/>
</dbReference>
<dbReference type="SMART" id="SM00028">
    <property type="entry name" value="TPR"/>
    <property type="match status" value="4"/>
</dbReference>
<evidence type="ECO:0000256" key="1">
    <source>
        <dbReference type="ARBA" id="ARBA00023186"/>
    </source>
</evidence>
<accession>A0ABT3KZS9</accession>
<dbReference type="Pfam" id="PF00226">
    <property type="entry name" value="DnaJ"/>
    <property type="match status" value="1"/>
</dbReference>
<evidence type="ECO:0000259" key="4">
    <source>
        <dbReference type="PROSITE" id="PS50076"/>
    </source>
</evidence>
<keyword evidence="3" id="KW-1133">Transmembrane helix</keyword>
<dbReference type="PANTHER" id="PTHR43096:SF52">
    <property type="entry name" value="DNAJ HOMOLOG 1, MITOCHONDRIAL-RELATED"/>
    <property type="match status" value="1"/>
</dbReference>
<dbReference type="RefSeq" id="WP_265262378.1">
    <property type="nucleotide sequence ID" value="NZ_JAIHOM010000001.1"/>
</dbReference>